<reference evidence="2" key="1">
    <citation type="journal article" date="2019" name="Int. J. Syst. Evol. Microbiol.">
        <title>The Global Catalogue of Microorganisms (GCM) 10K type strain sequencing project: providing services to taxonomists for standard genome sequencing and annotation.</title>
        <authorList>
            <consortium name="The Broad Institute Genomics Platform"/>
            <consortium name="The Broad Institute Genome Sequencing Center for Infectious Disease"/>
            <person name="Wu L."/>
            <person name="Ma J."/>
        </authorList>
    </citation>
    <scope>NUCLEOTIDE SEQUENCE [LARGE SCALE GENOMIC DNA]</scope>
    <source>
        <strain evidence="2">KCTC 42143</strain>
    </source>
</reference>
<dbReference type="Proteomes" id="UP001597285">
    <property type="component" value="Unassembled WGS sequence"/>
</dbReference>
<keyword evidence="2" id="KW-1185">Reference proteome</keyword>
<comment type="caution">
    <text evidence="1">The sequence shown here is derived from an EMBL/GenBank/DDBJ whole genome shotgun (WGS) entry which is preliminary data.</text>
</comment>
<dbReference type="RefSeq" id="WP_058919796.1">
    <property type="nucleotide sequence ID" value="NZ_JBHSQC010000023.1"/>
</dbReference>
<name>A0ABW4NT23_9LACT</name>
<evidence type="ECO:0000313" key="2">
    <source>
        <dbReference type="Proteomes" id="UP001597285"/>
    </source>
</evidence>
<dbReference type="EMBL" id="JBHUFF010000017">
    <property type="protein sequence ID" value="MFD1800017.1"/>
    <property type="molecule type" value="Genomic_DNA"/>
</dbReference>
<accession>A0ABW4NT23</accession>
<protein>
    <recommendedName>
        <fullName evidence="3">Antitoxin</fullName>
    </recommendedName>
</protein>
<proteinExistence type="predicted"/>
<dbReference type="InterPro" id="IPR013321">
    <property type="entry name" value="Arc_rbn_hlx_hlx"/>
</dbReference>
<evidence type="ECO:0000313" key="1">
    <source>
        <dbReference type="EMBL" id="MFD1800017.1"/>
    </source>
</evidence>
<gene>
    <name evidence="1" type="ORF">ACFSBK_09170</name>
</gene>
<sequence>MGSEKGRFFKVELNRHITEDSQRYEIQSKINKNNLTNAVVDQFSDQNLTIYDTLRKGYAEMSRINLDICNEFEVCEKEASAHF</sequence>
<dbReference type="Gene3D" id="1.10.1220.10">
    <property type="entry name" value="Met repressor-like"/>
    <property type="match status" value="1"/>
</dbReference>
<organism evidence="1 2">
    <name type="scientific">Carnobacterium antarcticum</name>
    <dbReference type="NCBI Taxonomy" id="2126436"/>
    <lineage>
        <taxon>Bacteria</taxon>
        <taxon>Bacillati</taxon>
        <taxon>Bacillota</taxon>
        <taxon>Bacilli</taxon>
        <taxon>Lactobacillales</taxon>
        <taxon>Carnobacteriaceae</taxon>
        <taxon>Carnobacterium</taxon>
    </lineage>
</organism>
<evidence type="ECO:0008006" key="3">
    <source>
        <dbReference type="Google" id="ProtNLM"/>
    </source>
</evidence>